<accession>A0A2P6P0F4</accession>
<name>A0A2P6P0F4_9EUKA</name>
<evidence type="ECO:0000256" key="3">
    <source>
        <dbReference type="ARBA" id="ARBA00022475"/>
    </source>
</evidence>
<dbReference type="PRINTS" id="PR00449">
    <property type="entry name" value="RASTRNSFRMNG"/>
</dbReference>
<sequence>MSSNFKQVVLGGGAVGKSSITMMFLQNKFISEYDPTIEEAYRKSLVVDDEAVTLDILDTAGQEEYSSLREQYIRTGDCFFLVYSIASKESFKECNLFRDKIYQTQDRNLADCNSPESQIIPMVLIGNKCDLEEMRVVPTLEGRELAKQWGIPFFETSAKEKINIDECFYELIRLARRYRRANSGEAGTHLLHENYCNERSATSSLSEINGRGTKEYSSTFCVSLAYCTLCKPCLFTSLLVAMGVQRKIS</sequence>
<evidence type="ECO:0000256" key="4">
    <source>
        <dbReference type="ARBA" id="ARBA00022741"/>
    </source>
</evidence>
<dbReference type="PROSITE" id="PS51421">
    <property type="entry name" value="RAS"/>
    <property type="match status" value="1"/>
</dbReference>
<dbReference type="InParanoid" id="A0A2P6P0F4"/>
<evidence type="ECO:0000256" key="7">
    <source>
        <dbReference type="ARBA" id="ARBA00023136"/>
    </source>
</evidence>
<dbReference type="GO" id="GO:0007165">
    <property type="term" value="P:signal transduction"/>
    <property type="evidence" value="ECO:0007669"/>
    <property type="project" value="InterPro"/>
</dbReference>
<dbReference type="AlphaFoldDB" id="A0A2P6P0F4"/>
<dbReference type="GO" id="GO:0003925">
    <property type="term" value="F:G protein activity"/>
    <property type="evidence" value="ECO:0007669"/>
    <property type="project" value="UniProtKB-EC"/>
</dbReference>
<dbReference type="EC" id="3.6.5.2" evidence="2"/>
<gene>
    <name evidence="8" type="ORF">PROFUN_00026</name>
</gene>
<protein>
    <recommendedName>
        <fullName evidence="2">small monomeric GTPase</fullName>
        <ecNumber evidence="2">3.6.5.2</ecNumber>
    </recommendedName>
</protein>
<dbReference type="NCBIfam" id="TIGR00231">
    <property type="entry name" value="small_GTP"/>
    <property type="match status" value="1"/>
</dbReference>
<dbReference type="FunFam" id="3.40.50.300:FF:000343">
    <property type="entry name" value="Ras family gtpase"/>
    <property type="match status" value="1"/>
</dbReference>
<keyword evidence="5" id="KW-0378">Hydrolase</keyword>
<comment type="caution">
    <text evidence="8">The sequence shown here is derived from an EMBL/GenBank/DDBJ whole genome shotgun (WGS) entry which is preliminary data.</text>
</comment>
<dbReference type="Proteomes" id="UP000241769">
    <property type="component" value="Unassembled WGS sequence"/>
</dbReference>
<dbReference type="SMART" id="SM00173">
    <property type="entry name" value="RAS"/>
    <property type="match status" value="1"/>
</dbReference>
<evidence type="ECO:0000313" key="8">
    <source>
        <dbReference type="EMBL" id="PRP89684.1"/>
    </source>
</evidence>
<keyword evidence="4" id="KW-0547">Nucleotide-binding</keyword>
<organism evidence="8 9">
    <name type="scientific">Planoprotostelium fungivorum</name>
    <dbReference type="NCBI Taxonomy" id="1890364"/>
    <lineage>
        <taxon>Eukaryota</taxon>
        <taxon>Amoebozoa</taxon>
        <taxon>Evosea</taxon>
        <taxon>Variosea</taxon>
        <taxon>Cavosteliida</taxon>
        <taxon>Cavosteliaceae</taxon>
        <taxon>Planoprotostelium</taxon>
    </lineage>
</organism>
<evidence type="ECO:0000256" key="1">
    <source>
        <dbReference type="ARBA" id="ARBA00004236"/>
    </source>
</evidence>
<dbReference type="InterPro" id="IPR020849">
    <property type="entry name" value="Small_GTPase_Ras-type"/>
</dbReference>
<keyword evidence="7" id="KW-0472">Membrane</keyword>
<dbReference type="GO" id="GO:0005525">
    <property type="term" value="F:GTP binding"/>
    <property type="evidence" value="ECO:0007669"/>
    <property type="project" value="UniProtKB-KW"/>
</dbReference>
<keyword evidence="6" id="KW-0342">GTP-binding</keyword>
<comment type="subcellular location">
    <subcellularLocation>
        <location evidence="1">Cell membrane</location>
    </subcellularLocation>
</comment>
<keyword evidence="3" id="KW-1003">Cell membrane</keyword>
<dbReference type="GO" id="GO:0005886">
    <property type="term" value="C:plasma membrane"/>
    <property type="evidence" value="ECO:0007669"/>
    <property type="project" value="UniProtKB-SubCell"/>
</dbReference>
<dbReference type="InterPro" id="IPR001806">
    <property type="entry name" value="Small_GTPase"/>
</dbReference>
<evidence type="ECO:0000256" key="5">
    <source>
        <dbReference type="ARBA" id="ARBA00022801"/>
    </source>
</evidence>
<dbReference type="CDD" id="cd00876">
    <property type="entry name" value="Ras"/>
    <property type="match status" value="1"/>
</dbReference>
<dbReference type="PANTHER" id="PTHR24070">
    <property type="entry name" value="RAS, DI-RAS, AND RHEB FAMILY MEMBERS OF SMALL GTPASE SUPERFAMILY"/>
    <property type="match status" value="1"/>
</dbReference>
<dbReference type="SUPFAM" id="SSF52540">
    <property type="entry name" value="P-loop containing nucleoside triphosphate hydrolases"/>
    <property type="match status" value="1"/>
</dbReference>
<dbReference type="InterPro" id="IPR005225">
    <property type="entry name" value="Small_GTP-bd"/>
</dbReference>
<evidence type="ECO:0000256" key="6">
    <source>
        <dbReference type="ARBA" id="ARBA00023134"/>
    </source>
</evidence>
<dbReference type="Pfam" id="PF00071">
    <property type="entry name" value="Ras"/>
    <property type="match status" value="1"/>
</dbReference>
<dbReference type="SMART" id="SM00174">
    <property type="entry name" value="RHO"/>
    <property type="match status" value="1"/>
</dbReference>
<dbReference type="STRING" id="1890364.A0A2P6P0F4"/>
<reference evidence="8 9" key="1">
    <citation type="journal article" date="2018" name="Genome Biol. Evol.">
        <title>Multiple Roots of Fruiting Body Formation in Amoebozoa.</title>
        <authorList>
            <person name="Hillmann F."/>
            <person name="Forbes G."/>
            <person name="Novohradska S."/>
            <person name="Ferling I."/>
            <person name="Riege K."/>
            <person name="Groth M."/>
            <person name="Westermann M."/>
            <person name="Marz M."/>
            <person name="Spaller T."/>
            <person name="Winckler T."/>
            <person name="Schaap P."/>
            <person name="Glockner G."/>
        </authorList>
    </citation>
    <scope>NUCLEOTIDE SEQUENCE [LARGE SCALE GENOMIC DNA]</scope>
    <source>
        <strain evidence="8 9">Jena</strain>
    </source>
</reference>
<dbReference type="EMBL" id="MDYQ01000001">
    <property type="protein sequence ID" value="PRP89684.1"/>
    <property type="molecule type" value="Genomic_DNA"/>
</dbReference>
<dbReference type="OrthoDB" id="25818at2759"/>
<dbReference type="Gene3D" id="3.40.50.300">
    <property type="entry name" value="P-loop containing nucleotide triphosphate hydrolases"/>
    <property type="match status" value="1"/>
</dbReference>
<keyword evidence="9" id="KW-1185">Reference proteome</keyword>
<dbReference type="SMART" id="SM00175">
    <property type="entry name" value="RAB"/>
    <property type="match status" value="1"/>
</dbReference>
<evidence type="ECO:0000313" key="9">
    <source>
        <dbReference type="Proteomes" id="UP000241769"/>
    </source>
</evidence>
<dbReference type="PROSITE" id="PS51419">
    <property type="entry name" value="RAB"/>
    <property type="match status" value="1"/>
</dbReference>
<dbReference type="PROSITE" id="PS51420">
    <property type="entry name" value="RHO"/>
    <property type="match status" value="1"/>
</dbReference>
<proteinExistence type="predicted"/>
<dbReference type="InterPro" id="IPR027417">
    <property type="entry name" value="P-loop_NTPase"/>
</dbReference>
<evidence type="ECO:0000256" key="2">
    <source>
        <dbReference type="ARBA" id="ARBA00011984"/>
    </source>
</evidence>